<dbReference type="AlphaFoldDB" id="A0A3N4LYH3"/>
<evidence type="ECO:0000256" key="2">
    <source>
        <dbReference type="SAM" id="Phobius"/>
    </source>
</evidence>
<dbReference type="Proteomes" id="UP000267821">
    <property type="component" value="Unassembled WGS sequence"/>
</dbReference>
<protein>
    <recommendedName>
        <fullName evidence="6">Extracellular membrane protein CFEM domain-containing protein</fullName>
    </recommendedName>
</protein>
<accession>A0A3N4LYH3</accession>
<feature type="chain" id="PRO_5018181557" description="Extracellular membrane protein CFEM domain-containing protein" evidence="3">
    <location>
        <begin position="26"/>
        <end position="438"/>
    </location>
</feature>
<proteinExistence type="predicted"/>
<evidence type="ECO:0000256" key="1">
    <source>
        <dbReference type="SAM" id="MobiDB-lite"/>
    </source>
</evidence>
<dbReference type="EMBL" id="ML121548">
    <property type="protein sequence ID" value="RPB23105.1"/>
    <property type="molecule type" value="Genomic_DNA"/>
</dbReference>
<keyword evidence="2" id="KW-0472">Membrane</keyword>
<keyword evidence="2" id="KW-0812">Transmembrane</keyword>
<feature type="region of interest" description="Disordered" evidence="1">
    <location>
        <begin position="249"/>
        <end position="278"/>
    </location>
</feature>
<feature type="region of interest" description="Disordered" evidence="1">
    <location>
        <begin position="156"/>
        <end position="177"/>
    </location>
</feature>
<gene>
    <name evidence="4" type="ORF">L211DRAFT_868913</name>
</gene>
<organism evidence="4 5">
    <name type="scientific">Terfezia boudieri ATCC MYA-4762</name>
    <dbReference type="NCBI Taxonomy" id="1051890"/>
    <lineage>
        <taxon>Eukaryota</taxon>
        <taxon>Fungi</taxon>
        <taxon>Dikarya</taxon>
        <taxon>Ascomycota</taxon>
        <taxon>Pezizomycotina</taxon>
        <taxon>Pezizomycetes</taxon>
        <taxon>Pezizales</taxon>
        <taxon>Pezizaceae</taxon>
        <taxon>Terfezia</taxon>
    </lineage>
</organism>
<feature type="signal peptide" evidence="3">
    <location>
        <begin position="1"/>
        <end position="25"/>
    </location>
</feature>
<reference evidence="4 5" key="1">
    <citation type="journal article" date="2018" name="Nat. Ecol. Evol.">
        <title>Pezizomycetes genomes reveal the molecular basis of ectomycorrhizal truffle lifestyle.</title>
        <authorList>
            <person name="Murat C."/>
            <person name="Payen T."/>
            <person name="Noel B."/>
            <person name="Kuo A."/>
            <person name="Morin E."/>
            <person name="Chen J."/>
            <person name="Kohler A."/>
            <person name="Krizsan K."/>
            <person name="Balestrini R."/>
            <person name="Da Silva C."/>
            <person name="Montanini B."/>
            <person name="Hainaut M."/>
            <person name="Levati E."/>
            <person name="Barry K.W."/>
            <person name="Belfiori B."/>
            <person name="Cichocki N."/>
            <person name="Clum A."/>
            <person name="Dockter R.B."/>
            <person name="Fauchery L."/>
            <person name="Guy J."/>
            <person name="Iotti M."/>
            <person name="Le Tacon F."/>
            <person name="Lindquist E.A."/>
            <person name="Lipzen A."/>
            <person name="Malagnac F."/>
            <person name="Mello A."/>
            <person name="Molinier V."/>
            <person name="Miyauchi S."/>
            <person name="Poulain J."/>
            <person name="Riccioni C."/>
            <person name="Rubini A."/>
            <person name="Sitrit Y."/>
            <person name="Splivallo R."/>
            <person name="Traeger S."/>
            <person name="Wang M."/>
            <person name="Zifcakova L."/>
            <person name="Wipf D."/>
            <person name="Zambonelli A."/>
            <person name="Paolocci F."/>
            <person name="Nowrousian M."/>
            <person name="Ottonello S."/>
            <person name="Baldrian P."/>
            <person name="Spatafora J.W."/>
            <person name="Henrissat B."/>
            <person name="Nagy L.G."/>
            <person name="Aury J.M."/>
            <person name="Wincker P."/>
            <person name="Grigoriev I.V."/>
            <person name="Bonfante P."/>
            <person name="Martin F.M."/>
        </authorList>
    </citation>
    <scope>NUCLEOTIDE SEQUENCE [LARGE SCALE GENOMIC DNA]</scope>
    <source>
        <strain evidence="4 5">ATCC MYA-4762</strain>
    </source>
</reference>
<feature type="transmembrane region" description="Helical" evidence="2">
    <location>
        <begin position="416"/>
        <end position="436"/>
    </location>
</feature>
<evidence type="ECO:0000313" key="5">
    <source>
        <dbReference type="Proteomes" id="UP000267821"/>
    </source>
</evidence>
<sequence length="438" mass="46160">MLSAKMQKLLVFVLLYGCSIPLGSALPKNVIHGQHITGASVIGHLKARTSFVDYTEAYNQLMKLLHEIYGDDVGKVLQDPEWLTRVCSQVCALDDQKCRQECVEKQIGYFDVNHIARCATHCENIPHQGESSLQGEYGACLVPCLKHQHENTDIVENPAKENPTPTGAVEAPSNQGSSQTFPYSVTLMDASTTSVIQVISQITHGVEDLSVEDTELKYLTPAVRIITSPKVSNSDTTIAKEATAITGTTPTVPGADLSNLKQSTSVSAPSPTSDINASPGTALAPTATDFPLVADTTLLQSVDAAYIAPTPFTLVANTNTTTVGEDSDFIPSNIEQFDNAPTLAIVVTESDLKTPIPSSIPNDATGTLTTSMVGVMKKIGSGLNFTNITTSTSTGTSKPTLEPGLAEGAAAIDTPFLSFGSSTSVLLAVVIGFGLIMG</sequence>
<keyword evidence="2" id="KW-1133">Transmembrane helix</keyword>
<evidence type="ECO:0008006" key="6">
    <source>
        <dbReference type="Google" id="ProtNLM"/>
    </source>
</evidence>
<feature type="compositionally biased region" description="Polar residues" evidence="1">
    <location>
        <begin position="259"/>
        <end position="278"/>
    </location>
</feature>
<evidence type="ECO:0000256" key="3">
    <source>
        <dbReference type="SAM" id="SignalP"/>
    </source>
</evidence>
<keyword evidence="3" id="KW-0732">Signal</keyword>
<keyword evidence="5" id="KW-1185">Reference proteome</keyword>
<name>A0A3N4LYH3_9PEZI</name>
<dbReference type="OrthoDB" id="5430209at2759"/>
<evidence type="ECO:0000313" key="4">
    <source>
        <dbReference type="EMBL" id="RPB23105.1"/>
    </source>
</evidence>
<dbReference type="InParanoid" id="A0A3N4LYH3"/>